<dbReference type="SUPFAM" id="SSF56209">
    <property type="entry name" value="Nitrile hydratase alpha chain"/>
    <property type="match status" value="1"/>
</dbReference>
<evidence type="ECO:0000313" key="2">
    <source>
        <dbReference type="Proteomes" id="UP000649739"/>
    </source>
</evidence>
<reference evidence="1" key="1">
    <citation type="journal article" date="2014" name="Int. J. Syst. Evol. Microbiol.">
        <title>Complete genome sequence of Corynebacterium casei LMG S-19264T (=DSM 44701T), isolated from a smear-ripened cheese.</title>
        <authorList>
            <consortium name="US DOE Joint Genome Institute (JGI-PGF)"/>
            <person name="Walter F."/>
            <person name="Albersmeier A."/>
            <person name="Kalinowski J."/>
            <person name="Ruckert C."/>
        </authorList>
    </citation>
    <scope>NUCLEOTIDE SEQUENCE</scope>
    <source>
        <strain evidence="1">JCM 3090</strain>
    </source>
</reference>
<gene>
    <name evidence="1" type="ORF">GCM10010123_39020</name>
</gene>
<dbReference type="InterPro" id="IPR036648">
    <property type="entry name" value="CN_Hdrase_a/SCN_Hdrase_g_sf"/>
</dbReference>
<dbReference type="Proteomes" id="UP000649739">
    <property type="component" value="Unassembled WGS sequence"/>
</dbReference>
<comment type="caution">
    <text evidence="1">The sequence shown here is derived from an EMBL/GenBank/DDBJ whole genome shotgun (WGS) entry which is preliminary data.</text>
</comment>
<name>A0A8J3BCQ6_9ACTN</name>
<dbReference type="RefSeq" id="WP_189171647.1">
    <property type="nucleotide sequence ID" value="NZ_BMQB01000010.1"/>
</dbReference>
<dbReference type="GO" id="GO:0003824">
    <property type="term" value="F:catalytic activity"/>
    <property type="evidence" value="ECO:0007669"/>
    <property type="project" value="InterPro"/>
</dbReference>
<dbReference type="EMBL" id="BMQB01000010">
    <property type="protein sequence ID" value="GGK05359.1"/>
    <property type="molecule type" value="Genomic_DNA"/>
</dbReference>
<evidence type="ECO:0008006" key="3">
    <source>
        <dbReference type="Google" id="ProtNLM"/>
    </source>
</evidence>
<accession>A0A8J3BCQ6</accession>
<dbReference type="InterPro" id="IPR022513">
    <property type="entry name" value="TOMM_pelo"/>
</dbReference>
<dbReference type="GO" id="GO:0046914">
    <property type="term" value="F:transition metal ion binding"/>
    <property type="evidence" value="ECO:0007669"/>
    <property type="project" value="InterPro"/>
</dbReference>
<protein>
    <recommendedName>
        <fullName evidence="3">NHLP leader peptide family natural product</fullName>
    </recommendedName>
</protein>
<proteinExistence type="predicted"/>
<keyword evidence="2" id="KW-1185">Reference proteome</keyword>
<dbReference type="NCBIfam" id="TIGR03793">
    <property type="entry name" value="leader_NHLP"/>
    <property type="match status" value="1"/>
</dbReference>
<dbReference type="Gene3D" id="3.90.330.10">
    <property type="entry name" value="Nitrile hydratase alpha /Thiocyanate hydrolase gamma"/>
    <property type="match status" value="1"/>
</dbReference>
<dbReference type="AlphaFoldDB" id="A0A8J3BCQ6"/>
<sequence length="93" mass="9789">MPNNTALTQKVVEKAQSDAAFRNKLISNPKATVESELGITIPADLTVKVVEEQPSEFYIVLPPKEQSGQLSDAQLAGVAGGDSSSWGPNCTAC</sequence>
<evidence type="ECO:0000313" key="1">
    <source>
        <dbReference type="EMBL" id="GGK05359.1"/>
    </source>
</evidence>
<organism evidence="1 2">
    <name type="scientific">Pilimelia anulata</name>
    <dbReference type="NCBI Taxonomy" id="53371"/>
    <lineage>
        <taxon>Bacteria</taxon>
        <taxon>Bacillati</taxon>
        <taxon>Actinomycetota</taxon>
        <taxon>Actinomycetes</taxon>
        <taxon>Micromonosporales</taxon>
        <taxon>Micromonosporaceae</taxon>
        <taxon>Pilimelia</taxon>
    </lineage>
</organism>
<reference evidence="1" key="2">
    <citation type="submission" date="2020-09" db="EMBL/GenBank/DDBJ databases">
        <authorList>
            <person name="Sun Q."/>
            <person name="Ohkuma M."/>
        </authorList>
    </citation>
    <scope>NUCLEOTIDE SEQUENCE</scope>
    <source>
        <strain evidence="1">JCM 3090</strain>
    </source>
</reference>